<keyword evidence="1" id="KW-0812">Transmembrane</keyword>
<sequence length="154" mass="16857">MFPVGAHLIAIATAGTCLVAVVVLHFEGMVRLGHAYKRHRGEEGGAVGRHLMLRMVFGLVVLHTVSIMIFGVGFWTMLQLPDAGSITGAHRGTLFDAFYMSAMTYSTVGFGDLAPKGPIRWLAGTEALIGLMMVAWSASFAFMEMSRHWRDDLR</sequence>
<gene>
    <name evidence="3" type="ORF">FW784_03750</name>
</gene>
<comment type="caution">
    <text evidence="3">The sequence shown here is derived from an EMBL/GenBank/DDBJ whole genome shotgun (WGS) entry which is preliminary data.</text>
</comment>
<dbReference type="SUPFAM" id="SSF81324">
    <property type="entry name" value="Voltage-gated potassium channels"/>
    <property type="match status" value="1"/>
</dbReference>
<organism evidence="3 4">
    <name type="scientific">Cognatilysobacter lacus</name>
    <dbReference type="NCBI Taxonomy" id="1643323"/>
    <lineage>
        <taxon>Bacteria</taxon>
        <taxon>Pseudomonadati</taxon>
        <taxon>Pseudomonadota</taxon>
        <taxon>Gammaproteobacteria</taxon>
        <taxon>Lysobacterales</taxon>
        <taxon>Lysobacteraceae</taxon>
        <taxon>Cognatilysobacter</taxon>
    </lineage>
</organism>
<keyword evidence="1" id="KW-0472">Membrane</keyword>
<dbReference type="RefSeq" id="WP_149352027.1">
    <property type="nucleotide sequence ID" value="NZ_VTRV01000025.1"/>
</dbReference>
<dbReference type="EMBL" id="VTRV01000025">
    <property type="protein sequence ID" value="TZF90824.1"/>
    <property type="molecule type" value="Genomic_DNA"/>
</dbReference>
<dbReference type="Gene3D" id="1.10.287.70">
    <property type="match status" value="1"/>
</dbReference>
<dbReference type="OrthoDB" id="9813518at2"/>
<dbReference type="GO" id="GO:0034220">
    <property type="term" value="P:monoatomic ion transmembrane transport"/>
    <property type="evidence" value="ECO:0007669"/>
    <property type="project" value="UniProtKB-KW"/>
</dbReference>
<dbReference type="InterPro" id="IPR013099">
    <property type="entry name" value="K_chnl_dom"/>
</dbReference>
<dbReference type="Proteomes" id="UP000323164">
    <property type="component" value="Unassembled WGS sequence"/>
</dbReference>
<keyword evidence="4" id="KW-1185">Reference proteome</keyword>
<evidence type="ECO:0000313" key="3">
    <source>
        <dbReference type="EMBL" id="TZF90824.1"/>
    </source>
</evidence>
<feature type="transmembrane region" description="Helical" evidence="1">
    <location>
        <begin position="6"/>
        <end position="30"/>
    </location>
</feature>
<keyword evidence="1" id="KW-1133">Transmembrane helix</keyword>
<proteinExistence type="predicted"/>
<name>A0A5D8ZDU6_9GAMM</name>
<dbReference type="Pfam" id="PF07885">
    <property type="entry name" value="Ion_trans_2"/>
    <property type="match status" value="1"/>
</dbReference>
<protein>
    <submittedName>
        <fullName evidence="3">Two pore domain potassium channel family protein</fullName>
    </submittedName>
</protein>
<accession>A0A5D8ZDU6</accession>
<reference evidence="3 4" key="1">
    <citation type="submission" date="2019-08" db="EMBL/GenBank/DDBJ databases">
        <title>Draft genome sequence of Lysobacter sp. UKS-15.</title>
        <authorList>
            <person name="Im W.-T."/>
        </authorList>
    </citation>
    <scope>NUCLEOTIDE SEQUENCE [LARGE SCALE GENOMIC DNA]</scope>
    <source>
        <strain evidence="3 4">UKS-15</strain>
    </source>
</reference>
<dbReference type="AlphaFoldDB" id="A0A5D8ZDU6"/>
<keyword evidence="3" id="KW-0406">Ion transport</keyword>
<keyword evidence="3" id="KW-0407">Ion channel</keyword>
<feature type="domain" description="Potassium channel" evidence="2">
    <location>
        <begin position="64"/>
        <end position="141"/>
    </location>
</feature>
<evidence type="ECO:0000256" key="1">
    <source>
        <dbReference type="SAM" id="Phobius"/>
    </source>
</evidence>
<keyword evidence="3" id="KW-0813">Transport</keyword>
<feature type="transmembrane region" description="Helical" evidence="1">
    <location>
        <begin position="121"/>
        <end position="143"/>
    </location>
</feature>
<evidence type="ECO:0000259" key="2">
    <source>
        <dbReference type="Pfam" id="PF07885"/>
    </source>
</evidence>
<evidence type="ECO:0000313" key="4">
    <source>
        <dbReference type="Proteomes" id="UP000323164"/>
    </source>
</evidence>
<feature type="transmembrane region" description="Helical" evidence="1">
    <location>
        <begin position="51"/>
        <end position="77"/>
    </location>
</feature>